<keyword evidence="6" id="KW-1185">Reference proteome</keyword>
<dbReference type="SUPFAM" id="SSF51430">
    <property type="entry name" value="NAD(P)-linked oxidoreductase"/>
    <property type="match status" value="1"/>
</dbReference>
<dbReference type="Proteomes" id="UP001152533">
    <property type="component" value="Unassembled WGS sequence"/>
</dbReference>
<organism evidence="5 6">
    <name type="scientific">Colletotrichum noveboracense</name>
    <dbReference type="NCBI Taxonomy" id="2664923"/>
    <lineage>
        <taxon>Eukaryota</taxon>
        <taxon>Fungi</taxon>
        <taxon>Dikarya</taxon>
        <taxon>Ascomycota</taxon>
        <taxon>Pezizomycotina</taxon>
        <taxon>Sordariomycetes</taxon>
        <taxon>Hypocreomycetidae</taxon>
        <taxon>Glomerellales</taxon>
        <taxon>Glomerellaceae</taxon>
        <taxon>Colletotrichum</taxon>
        <taxon>Colletotrichum gloeosporioides species complex</taxon>
    </lineage>
</organism>
<dbReference type="InterPro" id="IPR044480">
    <property type="entry name" value="Ara2-like"/>
</dbReference>
<dbReference type="Pfam" id="PF00248">
    <property type="entry name" value="Aldo_ket_red"/>
    <property type="match status" value="1"/>
</dbReference>
<dbReference type="InterPro" id="IPR020471">
    <property type="entry name" value="AKR"/>
</dbReference>
<dbReference type="GO" id="GO:0005829">
    <property type="term" value="C:cytosol"/>
    <property type="evidence" value="ECO:0007669"/>
    <property type="project" value="TreeGrafter"/>
</dbReference>
<dbReference type="EMBL" id="CAMGZC010000064">
    <property type="protein sequence ID" value="CAI0642596.1"/>
    <property type="molecule type" value="Genomic_DNA"/>
</dbReference>
<evidence type="ECO:0000313" key="5">
    <source>
        <dbReference type="EMBL" id="CAI0642596.1"/>
    </source>
</evidence>
<keyword evidence="1" id="KW-0677">Repeat</keyword>
<dbReference type="InterPro" id="IPR056884">
    <property type="entry name" value="NPHP3-like_N"/>
</dbReference>
<dbReference type="PANTHER" id="PTHR42686:SF1">
    <property type="entry name" value="GH17980P-RELATED"/>
    <property type="match status" value="1"/>
</dbReference>
<sequence length="1115" mass="125310">MATTTTSLNPATRPSVASILPPLFLGTATFNTQHVKDPLQMPYRQIVSRALELGVNGFDTSPYYGPSEVLLGDALAAHTAATNIPRESYVLVTKAGRIAGNEFDYSPAYVRYSVLRSLNRLNTSYLDLVYMHDVEFVSPSEVLAAVQTLRQLRDEGKIRFVGISGFPVHVLCSLAEMILAETGEPLDAILSYGHFTIQNPTLGFDEVVAGTDHTNEQSPLRRFRNAGVQVVLNASMLGMGLLTHTGIPTNSEQSEGKAGVIAKWHPAPDDLRTACKKLSTFANEAGERLETIALHWSMEEYARVGALAGLGVQLPGQGDLRVGGSVMGVTNVSELEQTVDAWKKVLKGMGATTEVSSADKYEKLKALVEQRMWPALGEWKGYSWASPDEGFQNERSVEKMGTIPAEDELMKIVTRISSNLLSHSFIHPCNHRFFALLPLMAEAFGLVASIFATVQIADRVISLCKRYIEGIRDAPSDLRTILVETSAVKAILENVKFLIECDNGHSAIFDSLSGASNPIEGCRETMKSLEALFRTETVTTQTLGRSRKLKGKALMTLAALAWPLKTSKAAKLLQDVATHKSTITLALTVDVTCGIRNIVERTTCIQKTLSDSEQREVFNWLQDTDPSPLHHLVQKNDEAGTCDWFGRIPEWSRFLNGSERCLWIHGIPGAGKTILASQLVKKIEEHCLESRSERVFSTYYYCYFGHNQDESIPFLRWVLNRLCRKAQKVSDHLWKLYEHGGIPSLAHLLTALELALDNFDAIYVTIDAIDESNPREDLLKIIRDLPTDPRFDKIRLLVTSREYLDIEKAMEDMSTSIPMRNTYLEADIRHYTWSRLVRESKFKDWSQELREETLEALTKGAKGMFRWVVCQIDSLRRIKGNADAIKYELKRLPKTLYEAYDRIFQQISTEDDFIVNLALKWICFDARFITGCHLTLDVLLEAVDWQLVVAKPRRYNALRDTETLRELCGCLISITPITTTNMSQRDLVSFSRYTVLEYLASSQRHLPDPFFSMEDSPLALEKAEYIFQRVLNINNDDTALGVESSRDGVSIFPTFAAYCIRQGLEIMFKFETILYENERLVNLTAGLIDDRKYHFSGIKVNSGSVPRVTAMLKWH</sequence>
<dbReference type="InterPro" id="IPR027417">
    <property type="entry name" value="P-loop_NTPase"/>
</dbReference>
<dbReference type="AlphaFoldDB" id="A0A9W4RK34"/>
<evidence type="ECO:0000259" key="3">
    <source>
        <dbReference type="Pfam" id="PF00248"/>
    </source>
</evidence>
<dbReference type="Gene3D" id="3.40.50.300">
    <property type="entry name" value="P-loop containing nucleotide triphosphate hydrolases"/>
    <property type="match status" value="1"/>
</dbReference>
<dbReference type="GO" id="GO:0045290">
    <property type="term" value="F:D-arabinose 1-dehydrogenase [NAD(P)+] activity"/>
    <property type="evidence" value="ECO:0007669"/>
    <property type="project" value="InterPro"/>
</dbReference>
<evidence type="ECO:0000256" key="1">
    <source>
        <dbReference type="ARBA" id="ARBA00022737"/>
    </source>
</evidence>
<name>A0A9W4RK34_9PEZI</name>
<comment type="caution">
    <text evidence="5">The sequence shown here is derived from an EMBL/GenBank/DDBJ whole genome shotgun (WGS) entry which is preliminary data.</text>
</comment>
<evidence type="ECO:0000313" key="6">
    <source>
        <dbReference type="Proteomes" id="UP001152533"/>
    </source>
</evidence>
<reference evidence="5" key="1">
    <citation type="submission" date="2022-08" db="EMBL/GenBank/DDBJ databases">
        <authorList>
            <person name="Giroux E."/>
            <person name="Giroux E."/>
        </authorList>
    </citation>
    <scope>NUCLEOTIDE SEQUENCE</scope>
    <source>
        <strain evidence="5">H1091258</strain>
    </source>
</reference>
<gene>
    <name evidence="5" type="ORF">CGXH109_LOCUS16497</name>
</gene>
<keyword evidence="2" id="KW-0560">Oxidoreductase</keyword>
<dbReference type="PANTHER" id="PTHR42686">
    <property type="entry name" value="GH17980P-RELATED"/>
    <property type="match status" value="1"/>
</dbReference>
<dbReference type="CDD" id="cd19164">
    <property type="entry name" value="AKR_ARA2"/>
    <property type="match status" value="1"/>
</dbReference>
<dbReference type="Gene3D" id="3.20.20.100">
    <property type="entry name" value="NADP-dependent oxidoreductase domain"/>
    <property type="match status" value="1"/>
</dbReference>
<feature type="domain" description="NADP-dependent oxidoreductase" evidence="3">
    <location>
        <begin position="23"/>
        <end position="347"/>
    </location>
</feature>
<evidence type="ECO:0000256" key="2">
    <source>
        <dbReference type="ARBA" id="ARBA00023002"/>
    </source>
</evidence>
<feature type="non-terminal residue" evidence="5">
    <location>
        <position position="1"/>
    </location>
</feature>
<evidence type="ECO:0000259" key="4">
    <source>
        <dbReference type="Pfam" id="PF24883"/>
    </source>
</evidence>
<protein>
    <recommendedName>
        <fullName evidence="7">L-galactose dehydrogenase</fullName>
    </recommendedName>
</protein>
<dbReference type="GO" id="GO:0070485">
    <property type="term" value="P:dehydro-D-arabinono-1,4-lactone biosynthetic process"/>
    <property type="evidence" value="ECO:0007669"/>
    <property type="project" value="TreeGrafter"/>
</dbReference>
<accession>A0A9W4RK34</accession>
<feature type="domain" description="Nephrocystin 3-like N-terminal" evidence="4">
    <location>
        <begin position="640"/>
        <end position="801"/>
    </location>
</feature>
<proteinExistence type="predicted"/>
<dbReference type="InterPro" id="IPR023210">
    <property type="entry name" value="NADP_OxRdtase_dom"/>
</dbReference>
<evidence type="ECO:0008006" key="7">
    <source>
        <dbReference type="Google" id="ProtNLM"/>
    </source>
</evidence>
<dbReference type="Pfam" id="PF24883">
    <property type="entry name" value="NPHP3_N"/>
    <property type="match status" value="1"/>
</dbReference>
<dbReference type="SUPFAM" id="SSF52540">
    <property type="entry name" value="P-loop containing nucleoside triphosphate hydrolases"/>
    <property type="match status" value="1"/>
</dbReference>
<dbReference type="InterPro" id="IPR036812">
    <property type="entry name" value="NAD(P)_OxRdtase_dom_sf"/>
</dbReference>